<evidence type="ECO:0000313" key="6">
    <source>
        <dbReference type="EMBL" id="MCH4292745.1"/>
    </source>
</evidence>
<dbReference type="GO" id="GO:0030313">
    <property type="term" value="C:cell envelope"/>
    <property type="evidence" value="ECO:0007669"/>
    <property type="project" value="UniProtKB-SubCell"/>
</dbReference>
<comment type="caution">
    <text evidence="6">The sequence shown here is derived from an EMBL/GenBank/DDBJ whole genome shotgun (WGS) entry which is preliminary data.</text>
</comment>
<dbReference type="InterPro" id="IPR028082">
    <property type="entry name" value="Peripla_BP_I"/>
</dbReference>
<sequence length="357" mass="39002">MRTLALLLTLLSLPCAAQWFPLEMMVDGSPAQFQPPRTASKPWRLCALLPHGKDHYWWGVAWGLSEEAKRLGVEIGIYDAGGYDKLAVQKQQLRDCHKLKADAYIIAAISADGLNAEAALLNADGIPVIDLVNGMSTDKVSSRSLVHFSDMTRAAVEFMLAQDTQGERDLGWFPGPEGAAWVTDAENGLEAALEGQQFTLYHGGYGVTETFVQADLVRKMVGSHHPNYIIANAVAATVASKYFTDGKRGKTKVISFYSNPQTIELIRDGALQATVTDSPVLQARVSVSLAVKWLEDGYAPALVSPIIEVLTPENVKDADLERTLPPDNQWMIHQQLSPVGAATAQIFRNLHPAPKRE</sequence>
<dbReference type="GO" id="GO:0055085">
    <property type="term" value="P:transmembrane transport"/>
    <property type="evidence" value="ECO:0007669"/>
    <property type="project" value="UniProtKB-ARBA"/>
</dbReference>
<dbReference type="GO" id="GO:0030246">
    <property type="term" value="F:carbohydrate binding"/>
    <property type="evidence" value="ECO:0007669"/>
    <property type="project" value="UniProtKB-ARBA"/>
</dbReference>
<keyword evidence="7" id="KW-1185">Reference proteome</keyword>
<dbReference type="NCBIfam" id="NF008185">
    <property type="entry name" value="PRK10936.1"/>
    <property type="match status" value="1"/>
</dbReference>
<evidence type="ECO:0000313" key="7">
    <source>
        <dbReference type="Proteomes" id="UP001297581"/>
    </source>
</evidence>
<dbReference type="Pfam" id="PF13407">
    <property type="entry name" value="Peripla_BP_4"/>
    <property type="match status" value="1"/>
</dbReference>
<name>A0AAJ1F910_9GAMM</name>
<reference evidence="6 7" key="1">
    <citation type="submission" date="2022-02" db="EMBL/GenBank/DDBJ databases">
        <title>The genome sequence of Shewanella sp. 3B26.</title>
        <authorList>
            <person name="Du J."/>
        </authorList>
    </citation>
    <scope>NUCLEOTIDE SEQUENCE [LARGE SCALE GENOMIC DNA]</scope>
    <source>
        <strain evidence="6 7">3B26</strain>
    </source>
</reference>
<gene>
    <name evidence="6" type="primary">torT</name>
    <name evidence="6" type="ORF">MJ923_00335</name>
</gene>
<dbReference type="SUPFAM" id="SSF53822">
    <property type="entry name" value="Periplasmic binding protein-like I"/>
    <property type="match status" value="1"/>
</dbReference>
<dbReference type="PANTHER" id="PTHR46847">
    <property type="entry name" value="D-ALLOSE-BINDING PERIPLASMIC PROTEIN-RELATED"/>
    <property type="match status" value="1"/>
</dbReference>
<proteinExistence type="inferred from homology"/>
<feature type="chain" id="PRO_5042539734" evidence="4">
    <location>
        <begin position="18"/>
        <end position="357"/>
    </location>
</feature>
<dbReference type="EMBL" id="JAKUDL010000001">
    <property type="protein sequence ID" value="MCH4292745.1"/>
    <property type="molecule type" value="Genomic_DNA"/>
</dbReference>
<evidence type="ECO:0000256" key="4">
    <source>
        <dbReference type="SAM" id="SignalP"/>
    </source>
</evidence>
<dbReference type="RefSeq" id="WP_240589410.1">
    <property type="nucleotide sequence ID" value="NZ_JAKUDL010000001.1"/>
</dbReference>
<evidence type="ECO:0000259" key="5">
    <source>
        <dbReference type="Pfam" id="PF13407"/>
    </source>
</evidence>
<feature type="signal peptide" evidence="4">
    <location>
        <begin position="1"/>
        <end position="17"/>
    </location>
</feature>
<dbReference type="InterPro" id="IPR025997">
    <property type="entry name" value="SBP_2_dom"/>
</dbReference>
<dbReference type="Gene3D" id="3.40.50.2300">
    <property type="match status" value="2"/>
</dbReference>
<comment type="similarity">
    <text evidence="2">Belongs to the bacterial solute-binding protein 2 family.</text>
</comment>
<keyword evidence="3 4" id="KW-0732">Signal</keyword>
<evidence type="ECO:0000256" key="1">
    <source>
        <dbReference type="ARBA" id="ARBA00004196"/>
    </source>
</evidence>
<organism evidence="6 7">
    <name type="scientific">Shewanella zhuhaiensis</name>
    <dbReference type="NCBI Taxonomy" id="2919576"/>
    <lineage>
        <taxon>Bacteria</taxon>
        <taxon>Pseudomonadati</taxon>
        <taxon>Pseudomonadota</taxon>
        <taxon>Gammaproteobacteria</taxon>
        <taxon>Alteromonadales</taxon>
        <taxon>Shewanellaceae</taxon>
        <taxon>Shewanella</taxon>
    </lineage>
</organism>
<feature type="domain" description="Periplasmic binding protein" evidence="5">
    <location>
        <begin position="47"/>
        <end position="294"/>
    </location>
</feature>
<comment type="subcellular location">
    <subcellularLocation>
        <location evidence="1">Cell envelope</location>
    </subcellularLocation>
</comment>
<dbReference type="Proteomes" id="UP001297581">
    <property type="component" value="Unassembled WGS sequence"/>
</dbReference>
<dbReference type="CDD" id="cd06306">
    <property type="entry name" value="PBP1_TorT-like"/>
    <property type="match status" value="1"/>
</dbReference>
<accession>A0AAJ1F910</accession>
<protein>
    <submittedName>
        <fullName evidence="6">TMAO reductase system periplasmic protein TorT</fullName>
    </submittedName>
</protein>
<evidence type="ECO:0000256" key="2">
    <source>
        <dbReference type="ARBA" id="ARBA00007639"/>
    </source>
</evidence>
<dbReference type="AlphaFoldDB" id="A0AAJ1F910"/>
<evidence type="ECO:0000256" key="3">
    <source>
        <dbReference type="ARBA" id="ARBA00022729"/>
    </source>
</evidence>
<dbReference type="PANTHER" id="PTHR46847:SF1">
    <property type="entry name" value="D-ALLOSE-BINDING PERIPLASMIC PROTEIN-RELATED"/>
    <property type="match status" value="1"/>
</dbReference>